<dbReference type="RefSeq" id="XP_001829525.1">
    <property type="nucleotide sequence ID" value="XM_001829473.1"/>
</dbReference>
<protein>
    <submittedName>
        <fullName evidence="2">Ser/Thr protein phosphatase superfamily protein</fullName>
    </submittedName>
</protein>
<dbReference type="OMA" id="CDFERKG"/>
<evidence type="ECO:0000313" key="3">
    <source>
        <dbReference type="Proteomes" id="UP000001861"/>
    </source>
</evidence>
<name>A8N3Q9_COPC7</name>
<dbReference type="PANTHER" id="PTHR37844">
    <property type="entry name" value="SER/THR PROTEIN PHOSPHATASE SUPERFAMILY (AFU_ORTHOLOGUE AFUA_1G14840)"/>
    <property type="match status" value="1"/>
</dbReference>
<accession>A8N3Q9</accession>
<dbReference type="eggNOG" id="ENOG502RZN8">
    <property type="taxonomic scope" value="Eukaryota"/>
</dbReference>
<dbReference type="InParanoid" id="A8N3Q9"/>
<dbReference type="OrthoDB" id="550558at2759"/>
<evidence type="ECO:0000259" key="1">
    <source>
        <dbReference type="Pfam" id="PF00149"/>
    </source>
</evidence>
<dbReference type="SUPFAM" id="SSF56300">
    <property type="entry name" value="Metallo-dependent phosphatases"/>
    <property type="match status" value="1"/>
</dbReference>
<feature type="domain" description="Calcineurin-like phosphoesterase" evidence="1">
    <location>
        <begin position="7"/>
        <end position="233"/>
    </location>
</feature>
<dbReference type="AlphaFoldDB" id="A8N3Q9"/>
<proteinExistence type="predicted"/>
<dbReference type="InterPro" id="IPR029052">
    <property type="entry name" value="Metallo-depent_PP-like"/>
</dbReference>
<dbReference type="CDD" id="cd07404">
    <property type="entry name" value="MPP_MS158"/>
    <property type="match status" value="1"/>
</dbReference>
<organism evidence="2 3">
    <name type="scientific">Coprinopsis cinerea (strain Okayama-7 / 130 / ATCC MYA-4618 / FGSC 9003)</name>
    <name type="common">Inky cap fungus</name>
    <name type="synonym">Hormographiella aspergillata</name>
    <dbReference type="NCBI Taxonomy" id="240176"/>
    <lineage>
        <taxon>Eukaryota</taxon>
        <taxon>Fungi</taxon>
        <taxon>Dikarya</taxon>
        <taxon>Basidiomycota</taxon>
        <taxon>Agaricomycotina</taxon>
        <taxon>Agaricomycetes</taxon>
        <taxon>Agaricomycetidae</taxon>
        <taxon>Agaricales</taxon>
        <taxon>Agaricineae</taxon>
        <taxon>Psathyrellaceae</taxon>
        <taxon>Coprinopsis</taxon>
    </lineage>
</organism>
<dbReference type="EMBL" id="AACS02000001">
    <property type="protein sequence ID" value="EAU92485.1"/>
    <property type="molecule type" value="Genomic_DNA"/>
</dbReference>
<keyword evidence="3" id="KW-1185">Reference proteome</keyword>
<dbReference type="GO" id="GO:0016787">
    <property type="term" value="F:hydrolase activity"/>
    <property type="evidence" value="ECO:0007669"/>
    <property type="project" value="InterPro"/>
</dbReference>
<dbReference type="GeneID" id="6005956"/>
<evidence type="ECO:0000313" key="2">
    <source>
        <dbReference type="EMBL" id="EAU92485.1"/>
    </source>
</evidence>
<dbReference type="VEuPathDB" id="FungiDB:CC1G_00704"/>
<dbReference type="Pfam" id="PF00149">
    <property type="entry name" value="Metallophos"/>
    <property type="match status" value="1"/>
</dbReference>
<dbReference type="KEGG" id="cci:CC1G_00704"/>
<dbReference type="Gene3D" id="3.60.21.10">
    <property type="match status" value="1"/>
</dbReference>
<sequence length="267" mass="30883">MTLIQLLSDLHLEVEREADQPLYTYDFPKSPDCDILALLGDIGWTRDDRLFDWLETQLSRFKRVFFVLGNHEPYVSTLEESEARLEAFAQKSSSNHQSDPSKGEFIFLNRKRYDLSPDITILGCTLWSRLNPDDLDILSWSLTDFKRIEGFTPEKYQAAHEQDREWLRNTIESIRKEEGHRRIVVFTHHAPTIEGTGDPKFLGGPTNSAFATELTKEEWWGPPISLWAFGHTHFSCDFERGGVRVVSNQRGYKEGAKDFEQVKVLSI</sequence>
<gene>
    <name evidence="2" type="ORF">CC1G_00704</name>
</gene>
<dbReference type="Proteomes" id="UP000001861">
    <property type="component" value="Unassembled WGS sequence"/>
</dbReference>
<dbReference type="InterPro" id="IPR004843">
    <property type="entry name" value="Calcineurin-like_PHP"/>
</dbReference>
<reference evidence="2 3" key="1">
    <citation type="journal article" date="2010" name="Proc. Natl. Acad. Sci. U.S.A.">
        <title>Insights into evolution of multicellular fungi from the assembled chromosomes of the mushroom Coprinopsis cinerea (Coprinus cinereus).</title>
        <authorList>
            <person name="Stajich J.E."/>
            <person name="Wilke S.K."/>
            <person name="Ahren D."/>
            <person name="Au C.H."/>
            <person name="Birren B.W."/>
            <person name="Borodovsky M."/>
            <person name="Burns C."/>
            <person name="Canback B."/>
            <person name="Casselton L.A."/>
            <person name="Cheng C.K."/>
            <person name="Deng J."/>
            <person name="Dietrich F.S."/>
            <person name="Fargo D.C."/>
            <person name="Farman M.L."/>
            <person name="Gathman A.C."/>
            <person name="Goldberg J."/>
            <person name="Guigo R."/>
            <person name="Hoegger P.J."/>
            <person name="Hooker J.B."/>
            <person name="Huggins A."/>
            <person name="James T.Y."/>
            <person name="Kamada T."/>
            <person name="Kilaru S."/>
            <person name="Kodira C."/>
            <person name="Kues U."/>
            <person name="Kupfer D."/>
            <person name="Kwan H.S."/>
            <person name="Lomsadze A."/>
            <person name="Li W."/>
            <person name="Lilly W.W."/>
            <person name="Ma L.J."/>
            <person name="Mackey A.J."/>
            <person name="Manning G."/>
            <person name="Martin F."/>
            <person name="Muraguchi H."/>
            <person name="Natvig D.O."/>
            <person name="Palmerini H."/>
            <person name="Ramesh M.A."/>
            <person name="Rehmeyer C.J."/>
            <person name="Roe B.A."/>
            <person name="Shenoy N."/>
            <person name="Stanke M."/>
            <person name="Ter-Hovhannisyan V."/>
            <person name="Tunlid A."/>
            <person name="Velagapudi R."/>
            <person name="Vision T.J."/>
            <person name="Zeng Q."/>
            <person name="Zolan M.E."/>
            <person name="Pukkila P.J."/>
        </authorList>
    </citation>
    <scope>NUCLEOTIDE SEQUENCE [LARGE SCALE GENOMIC DNA]</scope>
    <source>
        <strain evidence="3">Okayama-7 / 130 / ATCC MYA-4618 / FGSC 9003</strain>
    </source>
</reference>
<dbReference type="PANTHER" id="PTHR37844:SF2">
    <property type="entry name" value="SER_THR PROTEIN PHOSPHATASE SUPERFAMILY (AFU_ORTHOLOGUE AFUA_1G14840)"/>
    <property type="match status" value="1"/>
</dbReference>
<comment type="caution">
    <text evidence="2">The sequence shown here is derived from an EMBL/GenBank/DDBJ whole genome shotgun (WGS) entry which is preliminary data.</text>
</comment>